<evidence type="ECO:0000313" key="11">
    <source>
        <dbReference type="EMBL" id="OZM57826.1"/>
    </source>
</evidence>
<evidence type="ECO:0000259" key="9">
    <source>
        <dbReference type="Pfam" id="PF10141"/>
    </source>
</evidence>
<keyword evidence="4" id="KW-0378">Hydrolase</keyword>
<dbReference type="InterPro" id="IPR041122">
    <property type="entry name" value="RecJ_OB"/>
</dbReference>
<dbReference type="GO" id="GO:0006310">
    <property type="term" value="P:DNA recombination"/>
    <property type="evidence" value="ECO:0007669"/>
    <property type="project" value="InterPro"/>
</dbReference>
<sequence length="794" mass="89680">MLKAKSRWKLRKFDEEKAQSLAEILQIELLVARLLVMRGIETIEEAKRFLFIEPMEFHDPFLLEGMAGTVKRIKDAITNNEKILIFGDYDADGVSSTTVLMVTLQDLGADVDFYIPNRFTEGYGPNEQAFRWAKSAGYSLVITVDTGISAIAEADVAKEIGLDYIITDHHEPSPQLPAADFIIHPKLSPNYPFHELAGVGVAFKLAHALYGEVPQQLLEIAAIGTIADLVPLVDENRIIASRGVAMMSRSTRIGIKALLKVCGLEGQVLTAENIGFAIGPRINAVGRLESADPAVHLLLSDSIEEAEELANEIDGLNKERQKLVNTMTEEAYEMIDRYFPPADNEVLVIAKEGWNPGVVGIVASRVVEKYYRPTIILSIDKEKGIAKGSARSIEGFDLFANLSKCRDILPHFGGHPMAAGMTLDLSNVDLLRSRLKEQAKEILTEEDFIPIKHVDIECNLEDVTIATIEQINRLAPFGVQNPSPKVLLTCEKIHEMKTVGASQNHLKMTLAQENSTIDTIGFNLGEKLEHISPLAKIAVVGELGINEWNGFRKPQLLLEDLAVQDWQLFDFRSSRNVAKKLEEMPQDKIQLVSFQDGTMERLQLEKWSESLLQLDKESTPKLLKNGYLFLLDLPTSMEQLQNFFNGNSFPERIYAVFHHDNDHYFSTLPTRDHFKWFYGFLLKKQTFDLKKHGEDLAKHKGWSKQTVNFMSKVFFELEFVKIEDGLLTINHVNTKRDLTESKSYQSKKEQMDLENELCYSSYRSLMTLLQQCKDNSVRDEEEIEDGLQKAHYSS</sequence>
<protein>
    <recommendedName>
        <fullName evidence="2">Single-stranded-DNA-specific exonuclease RecJ</fullName>
    </recommendedName>
</protein>
<organism evidence="11 12">
    <name type="scientific">Lottiidibacillus patelloidae</name>
    <dbReference type="NCBI Taxonomy" id="2670334"/>
    <lineage>
        <taxon>Bacteria</taxon>
        <taxon>Bacillati</taxon>
        <taxon>Bacillota</taxon>
        <taxon>Bacilli</taxon>
        <taxon>Bacillales</taxon>
        <taxon>Bacillaceae</taxon>
        <taxon>Lottiidibacillus</taxon>
    </lineage>
</organism>
<evidence type="ECO:0000256" key="1">
    <source>
        <dbReference type="ARBA" id="ARBA00005915"/>
    </source>
</evidence>
<keyword evidence="12" id="KW-1185">Reference proteome</keyword>
<dbReference type="GO" id="GO:0008409">
    <property type="term" value="F:5'-3' exonuclease activity"/>
    <property type="evidence" value="ECO:0007669"/>
    <property type="project" value="InterPro"/>
</dbReference>
<dbReference type="Gene3D" id="3.10.310.30">
    <property type="match status" value="1"/>
</dbReference>
<feature type="domain" description="RecJ OB" evidence="10">
    <location>
        <begin position="454"/>
        <end position="560"/>
    </location>
</feature>
<reference evidence="12" key="1">
    <citation type="submission" date="2017-08" db="EMBL/GenBank/DDBJ databases">
        <authorList>
            <person name="Huang Z."/>
        </authorList>
    </citation>
    <scope>NUCLEOTIDE SEQUENCE [LARGE SCALE GENOMIC DNA]</scope>
    <source>
        <strain evidence="12">SA5d-4</strain>
    </source>
</reference>
<feature type="domain" description="DDH" evidence="7">
    <location>
        <begin position="82"/>
        <end position="225"/>
    </location>
</feature>
<evidence type="ECO:0000259" key="8">
    <source>
        <dbReference type="Pfam" id="PF02272"/>
    </source>
</evidence>
<dbReference type="GO" id="GO:0003676">
    <property type="term" value="F:nucleic acid binding"/>
    <property type="evidence" value="ECO:0007669"/>
    <property type="project" value="InterPro"/>
</dbReference>
<dbReference type="SUPFAM" id="SSF64182">
    <property type="entry name" value="DHH phosphoesterases"/>
    <property type="match status" value="1"/>
</dbReference>
<dbReference type="InterPro" id="IPR001667">
    <property type="entry name" value="DDH_dom"/>
</dbReference>
<accession>A0A263BXC1</accession>
<evidence type="ECO:0000256" key="4">
    <source>
        <dbReference type="ARBA" id="ARBA00022801"/>
    </source>
</evidence>
<evidence type="ECO:0000313" key="12">
    <source>
        <dbReference type="Proteomes" id="UP000217083"/>
    </source>
</evidence>
<evidence type="ECO:0000256" key="5">
    <source>
        <dbReference type="ARBA" id="ARBA00022839"/>
    </source>
</evidence>
<dbReference type="Pfam" id="PF17768">
    <property type="entry name" value="RecJ_OB"/>
    <property type="match status" value="1"/>
</dbReference>
<dbReference type="InterPro" id="IPR004610">
    <property type="entry name" value="RecJ"/>
</dbReference>
<feature type="domain" description="Single-stranded-DNA-specific exonuclease RecJ C-terminal" evidence="9">
    <location>
        <begin position="567"/>
        <end position="766"/>
    </location>
</feature>
<dbReference type="AlphaFoldDB" id="A0A263BXC1"/>
<dbReference type="PANTHER" id="PTHR30255:SF2">
    <property type="entry name" value="SINGLE-STRANDED-DNA-SPECIFIC EXONUCLEASE RECJ"/>
    <property type="match status" value="1"/>
</dbReference>
<comment type="caution">
    <text evidence="11">The sequence shown here is derived from an EMBL/GenBank/DDBJ whole genome shotgun (WGS) entry which is preliminary data.</text>
</comment>
<dbReference type="PANTHER" id="PTHR30255">
    <property type="entry name" value="SINGLE-STRANDED-DNA-SPECIFIC EXONUCLEASE RECJ"/>
    <property type="match status" value="1"/>
</dbReference>
<evidence type="ECO:0000256" key="6">
    <source>
        <dbReference type="SAM" id="Coils"/>
    </source>
</evidence>
<dbReference type="Gene3D" id="3.90.1640.30">
    <property type="match status" value="1"/>
</dbReference>
<proteinExistence type="inferred from homology"/>
<evidence type="ECO:0000259" key="10">
    <source>
        <dbReference type="Pfam" id="PF17768"/>
    </source>
</evidence>
<feature type="domain" description="DHHA1" evidence="8">
    <location>
        <begin position="345"/>
        <end position="441"/>
    </location>
</feature>
<comment type="similarity">
    <text evidence="1">Belongs to the RecJ family.</text>
</comment>
<dbReference type="EMBL" id="NPIA01000002">
    <property type="protein sequence ID" value="OZM57826.1"/>
    <property type="molecule type" value="Genomic_DNA"/>
</dbReference>
<dbReference type="NCBIfam" id="TIGR00644">
    <property type="entry name" value="recJ"/>
    <property type="match status" value="1"/>
</dbReference>
<keyword evidence="6" id="KW-0175">Coiled coil</keyword>
<dbReference type="InterPro" id="IPR018779">
    <property type="entry name" value="RecJ_C"/>
</dbReference>
<name>A0A263BXC1_9BACI</name>
<dbReference type="RefSeq" id="WP_094922987.1">
    <property type="nucleotide sequence ID" value="NZ_NPIA01000002.1"/>
</dbReference>
<dbReference type="InterPro" id="IPR003156">
    <property type="entry name" value="DHHA1_dom"/>
</dbReference>
<dbReference type="Proteomes" id="UP000217083">
    <property type="component" value="Unassembled WGS sequence"/>
</dbReference>
<dbReference type="Pfam" id="PF01368">
    <property type="entry name" value="DHH"/>
    <property type="match status" value="1"/>
</dbReference>
<feature type="coiled-coil region" evidence="6">
    <location>
        <begin position="299"/>
        <end position="326"/>
    </location>
</feature>
<evidence type="ECO:0000259" key="7">
    <source>
        <dbReference type="Pfam" id="PF01368"/>
    </source>
</evidence>
<dbReference type="Pfam" id="PF10141">
    <property type="entry name" value="ssDNA-exonuc_C"/>
    <property type="match status" value="1"/>
</dbReference>
<evidence type="ECO:0000256" key="3">
    <source>
        <dbReference type="ARBA" id="ARBA00022722"/>
    </source>
</evidence>
<dbReference type="Pfam" id="PF02272">
    <property type="entry name" value="DHHA1"/>
    <property type="match status" value="1"/>
</dbReference>
<keyword evidence="3" id="KW-0540">Nuclease</keyword>
<dbReference type="GO" id="GO:0006281">
    <property type="term" value="P:DNA repair"/>
    <property type="evidence" value="ECO:0007669"/>
    <property type="project" value="InterPro"/>
</dbReference>
<dbReference type="InterPro" id="IPR038763">
    <property type="entry name" value="DHH_sf"/>
</dbReference>
<dbReference type="InterPro" id="IPR051673">
    <property type="entry name" value="SSDNA_exonuclease_RecJ"/>
</dbReference>
<keyword evidence="5 11" id="KW-0269">Exonuclease</keyword>
<evidence type="ECO:0000256" key="2">
    <source>
        <dbReference type="ARBA" id="ARBA00019841"/>
    </source>
</evidence>
<reference evidence="11 12" key="2">
    <citation type="submission" date="2017-09" db="EMBL/GenBank/DDBJ databases">
        <title>Bacillus patelloidae sp. nov., isolated from the intestinal tract of a marine limpet.</title>
        <authorList>
            <person name="Liu R."/>
            <person name="Dong C."/>
            <person name="Shao Z."/>
        </authorList>
    </citation>
    <scope>NUCLEOTIDE SEQUENCE [LARGE SCALE GENOMIC DNA]</scope>
    <source>
        <strain evidence="11 12">SA5d-4</strain>
    </source>
</reference>
<gene>
    <name evidence="11" type="primary">recJ</name>
    <name evidence="11" type="ORF">CIB95_05555</name>
</gene>